<dbReference type="Proteomes" id="UP000515514">
    <property type="component" value="Chromosome"/>
</dbReference>
<dbReference type="InterPro" id="IPR050486">
    <property type="entry name" value="Mannose-1P_guanyltransferase"/>
</dbReference>
<dbReference type="InterPro" id="IPR000644">
    <property type="entry name" value="CBS_dom"/>
</dbReference>
<dbReference type="PANTHER" id="PTHR22572">
    <property type="entry name" value="SUGAR-1-PHOSPHATE GUANYL TRANSFERASE"/>
    <property type="match status" value="1"/>
</dbReference>
<keyword evidence="1" id="KW-0129">CBS domain</keyword>
<proteinExistence type="predicted"/>
<accession>A0A7G8PQU3</accession>
<keyword evidence="4" id="KW-1185">Reference proteome</keyword>
<evidence type="ECO:0000259" key="2">
    <source>
        <dbReference type="PROSITE" id="PS51371"/>
    </source>
</evidence>
<dbReference type="InterPro" id="IPR046342">
    <property type="entry name" value="CBS_dom_sf"/>
</dbReference>
<evidence type="ECO:0000313" key="4">
    <source>
        <dbReference type="Proteomes" id="UP000515514"/>
    </source>
</evidence>
<feature type="domain" description="CBS" evidence="2">
    <location>
        <begin position="6"/>
        <end position="63"/>
    </location>
</feature>
<dbReference type="SUPFAM" id="SSF54631">
    <property type="entry name" value="CBS-domain pair"/>
    <property type="match status" value="1"/>
</dbReference>
<protein>
    <submittedName>
        <fullName evidence="3">Mannose-1-phosphate guanylyltransferase</fullName>
    </submittedName>
</protein>
<dbReference type="Gene3D" id="3.10.580.10">
    <property type="entry name" value="CBS-domain"/>
    <property type="match status" value="1"/>
</dbReference>
<name>A0A7G8PQU3_9FLAO</name>
<dbReference type="InterPro" id="IPR005835">
    <property type="entry name" value="NTP_transferase_dom"/>
</dbReference>
<keyword evidence="3" id="KW-0548">Nucleotidyltransferase</keyword>
<dbReference type="Gene3D" id="3.90.550.10">
    <property type="entry name" value="Spore Coat Polysaccharide Biosynthesis Protein SpsA, Chain A"/>
    <property type="match status" value="1"/>
</dbReference>
<dbReference type="PROSITE" id="PS51371">
    <property type="entry name" value="CBS"/>
    <property type="match status" value="1"/>
</dbReference>
<dbReference type="SUPFAM" id="SSF53448">
    <property type="entry name" value="Nucleotide-diphospho-sugar transferases"/>
    <property type="match status" value="1"/>
</dbReference>
<reference evidence="3 4" key="1">
    <citation type="submission" date="2020-04" db="EMBL/GenBank/DDBJ databases">
        <title>Genome sequence of Altibacter aquimarinus strain ALE3EI.</title>
        <authorList>
            <person name="Oh H.-M."/>
            <person name="Jang D."/>
        </authorList>
    </citation>
    <scope>NUCLEOTIDE SEQUENCE [LARGE SCALE GENOMIC DNA]</scope>
    <source>
        <strain evidence="3 4">ALE3EI</strain>
    </source>
</reference>
<dbReference type="EMBL" id="CP052909">
    <property type="protein sequence ID" value="QNJ96709.1"/>
    <property type="molecule type" value="Genomic_DNA"/>
</dbReference>
<dbReference type="Pfam" id="PF00483">
    <property type="entry name" value="NTP_transferase"/>
    <property type="match status" value="1"/>
</dbReference>
<dbReference type="CDD" id="cd06426">
    <property type="entry name" value="NTP_transferase_like_2"/>
    <property type="match status" value="1"/>
</dbReference>
<evidence type="ECO:0000256" key="1">
    <source>
        <dbReference type="PROSITE-ProRule" id="PRU00703"/>
    </source>
</evidence>
<dbReference type="RefSeq" id="WP_222614544.1">
    <property type="nucleotide sequence ID" value="NZ_CP052909.1"/>
</dbReference>
<keyword evidence="3" id="KW-0808">Transferase</keyword>
<organism evidence="3 4">
    <name type="scientific">Constantimarinum furrinae</name>
    <dbReference type="NCBI Taxonomy" id="2562285"/>
    <lineage>
        <taxon>Bacteria</taxon>
        <taxon>Pseudomonadati</taxon>
        <taxon>Bacteroidota</taxon>
        <taxon>Flavobacteriia</taxon>
        <taxon>Flavobacteriales</taxon>
        <taxon>Flavobacteriaceae</taxon>
        <taxon>Altibacter/Constantimarinum group</taxon>
        <taxon>Constantimarinum</taxon>
    </lineage>
</organism>
<sequence>MKRALLDKISHLLISQNESLTRALKQMDAVDRKLLLVIDEDNEYKSLLSVGDIQRHLIKNQDFNAAVFQALRPNLRVASTTQSKAEIRTEMLKFRMEFMPVLSPEKKLVDVIFWEDLFEEKHTSGSGELDIPVVIMAGGKGTRLRPITNIIPKPLIPIGQKPIIEHIIDRFVASGSKTFYLSVNYKAAMIKNHFDEITDKDYEVRYFEEDRPSGTAGSLSLLKDKIHTTFFVSNCDILLDQAYEEVYKYHKENKNELTLIGAVKNYAIPYGTLQLTQEGLLKEITEKPEYNFLVNAGFYVIEPQLLQEIPEGEFFHITHLMEKITARNGRIGVFPVSEASWMDVGNWVEYNETLKKFGESPFL</sequence>
<gene>
    <name evidence="3" type="ORF">ALE3EI_0118</name>
</gene>
<evidence type="ECO:0000313" key="3">
    <source>
        <dbReference type="EMBL" id="QNJ96709.1"/>
    </source>
</evidence>
<dbReference type="AlphaFoldDB" id="A0A7G8PQU3"/>
<dbReference type="GO" id="GO:0016779">
    <property type="term" value="F:nucleotidyltransferase activity"/>
    <property type="evidence" value="ECO:0007669"/>
    <property type="project" value="UniProtKB-KW"/>
</dbReference>
<dbReference type="KEGG" id="alti:ALE3EI_0118"/>
<dbReference type="InterPro" id="IPR029044">
    <property type="entry name" value="Nucleotide-diphossugar_trans"/>
</dbReference>